<keyword evidence="2" id="KW-1185">Reference proteome</keyword>
<dbReference type="EMBL" id="JAWDJW010000658">
    <property type="protein sequence ID" value="KAK3080251.1"/>
    <property type="molecule type" value="Genomic_DNA"/>
</dbReference>
<proteinExistence type="predicted"/>
<dbReference type="Proteomes" id="UP001186974">
    <property type="component" value="Unassembled WGS sequence"/>
</dbReference>
<reference evidence="1" key="1">
    <citation type="submission" date="2024-09" db="EMBL/GenBank/DDBJ databases">
        <title>Black Yeasts Isolated from many extreme environments.</title>
        <authorList>
            <person name="Coleine C."/>
            <person name="Stajich J.E."/>
            <person name="Selbmann L."/>
        </authorList>
    </citation>
    <scope>NUCLEOTIDE SEQUENCE</scope>
    <source>
        <strain evidence="1">CCFEE 5737</strain>
    </source>
</reference>
<evidence type="ECO:0000313" key="1">
    <source>
        <dbReference type="EMBL" id="KAK3080251.1"/>
    </source>
</evidence>
<accession>A0ACC3DU37</accession>
<organism evidence="1 2">
    <name type="scientific">Coniosporium uncinatum</name>
    <dbReference type="NCBI Taxonomy" id="93489"/>
    <lineage>
        <taxon>Eukaryota</taxon>
        <taxon>Fungi</taxon>
        <taxon>Dikarya</taxon>
        <taxon>Ascomycota</taxon>
        <taxon>Pezizomycotina</taxon>
        <taxon>Dothideomycetes</taxon>
        <taxon>Dothideomycetes incertae sedis</taxon>
        <taxon>Coniosporium</taxon>
    </lineage>
</organism>
<protein>
    <submittedName>
        <fullName evidence="1">Uncharacterized protein</fullName>
    </submittedName>
</protein>
<sequence length="681" mass="76019">MSAQPELTWTEEDSATLLAAIDHFIPMPANDLQTKVLPLVQELTKKKFTYAKLYYHLRSLWAHTWPRGFHGFSDIFRIGSTSVQSLSPENVAEIADLAVFNDAATQLEIPAQEHPCDENVPASHETRVDSVQAEATPIKPRVDLDDTFIHPSRRALIQMPDYEEEKDEDDGDEDEDQYGGDGDQDDDISAEALYSPQVKMEEVERELSVPDEKQSRLADTNASCHFPDSIRSFTEKDTSQRRYPKIPMSVHSLSLIKSLTMKIKRQARITRVPAASDHHFEQPATRTETTEHPQVTARSLSPQRLTLPNCPHPFVASQHGLPTFTRQSERTPPKIISLSGHVSIMEQAMQDIQDIMHQKDEEIAYLERMLGVSQRFHVAREMQERQAPLALEHSLCRDPMRQVHALFKSVLNIPQQGIQAMCLRVESESCLLSGLIPRVLFGGKPTLEPPATFLYMTKPGLILRAVAAAALCAWVFETPLPSLQIPRTPLVECYRRLLSANGGEAILHDDDHKLVDVPLASKASSLSKDLSDALNTLVSMQDNPDDLYDSLGVSNPDKGAGEARRDQIISAFRTALKLKLNLVLQPFWFRVVMPSPNSQFNPDVMEVEQEDGLLGVSHLPSSAVVDMCTLPAIYAYTSGVTTGSRSPFPMVVTYDSFIREEMQAGVPAELPSKAVVHLKRA</sequence>
<gene>
    <name evidence="1" type="ORF">LTS18_002742</name>
</gene>
<name>A0ACC3DU37_9PEZI</name>
<evidence type="ECO:0000313" key="2">
    <source>
        <dbReference type="Proteomes" id="UP001186974"/>
    </source>
</evidence>
<comment type="caution">
    <text evidence="1">The sequence shown here is derived from an EMBL/GenBank/DDBJ whole genome shotgun (WGS) entry which is preliminary data.</text>
</comment>